<dbReference type="STRING" id="1122156.SAMN02745117_02283"/>
<dbReference type="OrthoDB" id="8592370at2"/>
<reference evidence="2 3" key="1">
    <citation type="submission" date="2016-11" db="EMBL/GenBank/DDBJ databases">
        <authorList>
            <person name="Jaros S."/>
            <person name="Januszkiewicz K."/>
            <person name="Wedrychowicz H."/>
        </authorList>
    </citation>
    <scope>NUCLEOTIDE SEQUENCE [LARGE SCALE GENOMIC DNA]</scope>
    <source>
        <strain evidence="2 3">DSM 16112</strain>
    </source>
</reference>
<evidence type="ECO:0000313" key="3">
    <source>
        <dbReference type="Proteomes" id="UP000184327"/>
    </source>
</evidence>
<dbReference type="EMBL" id="FQUZ01000030">
    <property type="protein sequence ID" value="SHF60561.1"/>
    <property type="molecule type" value="Genomic_DNA"/>
</dbReference>
<keyword evidence="1" id="KW-0472">Membrane</keyword>
<dbReference type="PROSITE" id="PS00409">
    <property type="entry name" value="PROKAR_NTER_METHYL"/>
    <property type="match status" value="1"/>
</dbReference>
<accession>A0A1M5D0Q6</accession>
<protein>
    <submittedName>
        <fullName evidence="2">Prepilin-type N-terminal cleavage/methylation domain-containing protein</fullName>
    </submittedName>
</protein>
<feature type="transmembrane region" description="Helical" evidence="1">
    <location>
        <begin position="12"/>
        <end position="31"/>
    </location>
</feature>
<evidence type="ECO:0000313" key="2">
    <source>
        <dbReference type="EMBL" id="SHF60561.1"/>
    </source>
</evidence>
<evidence type="ECO:0000256" key="1">
    <source>
        <dbReference type="SAM" id="Phobius"/>
    </source>
</evidence>
<gene>
    <name evidence="2" type="ORF">SAMN02745117_02283</name>
</gene>
<dbReference type="RefSeq" id="WP_073356812.1">
    <property type="nucleotide sequence ID" value="NZ_FQUZ01000030.1"/>
</dbReference>
<name>A0A1M5D0Q6_9BURK</name>
<dbReference type="AlphaFoldDB" id="A0A1M5D0Q6"/>
<dbReference type="SUPFAM" id="SSF54523">
    <property type="entry name" value="Pili subunits"/>
    <property type="match status" value="1"/>
</dbReference>
<proteinExistence type="predicted"/>
<dbReference type="Proteomes" id="UP000184327">
    <property type="component" value="Unassembled WGS sequence"/>
</dbReference>
<dbReference type="Pfam" id="PF07963">
    <property type="entry name" value="N_methyl"/>
    <property type="match status" value="1"/>
</dbReference>
<dbReference type="InterPro" id="IPR012902">
    <property type="entry name" value="N_methyl_site"/>
</dbReference>
<dbReference type="InterPro" id="IPR045584">
    <property type="entry name" value="Pilin-like"/>
</dbReference>
<keyword evidence="1" id="KW-1133">Transmembrane helix</keyword>
<keyword evidence="3" id="KW-1185">Reference proteome</keyword>
<dbReference type="Gene3D" id="3.30.700.10">
    <property type="entry name" value="Glycoprotein, Type 4 Pilin"/>
    <property type="match status" value="1"/>
</dbReference>
<keyword evidence="1" id="KW-0812">Transmembrane</keyword>
<dbReference type="NCBIfam" id="TIGR02532">
    <property type="entry name" value="IV_pilin_GFxxxE"/>
    <property type="match status" value="1"/>
</dbReference>
<sequence length="63" mass="6883">MASVHRSRGFTLIELLTVMAVIGILASIALVQYQEFAKRSQDAAARSDARNFLSTAMMHSGKN</sequence>
<organism evidence="2 3">
    <name type="scientific">Lampropedia hyalina DSM 16112</name>
    <dbReference type="NCBI Taxonomy" id="1122156"/>
    <lineage>
        <taxon>Bacteria</taxon>
        <taxon>Pseudomonadati</taxon>
        <taxon>Pseudomonadota</taxon>
        <taxon>Betaproteobacteria</taxon>
        <taxon>Burkholderiales</taxon>
        <taxon>Comamonadaceae</taxon>
        <taxon>Lampropedia</taxon>
    </lineage>
</organism>